<evidence type="ECO:0000256" key="1">
    <source>
        <dbReference type="SAM" id="Phobius"/>
    </source>
</evidence>
<sequence length="87" mass="9672">MQQSVLGALTIFYTMLAMYVTVTSYLAFYEWLYKAAVSKPWLPFSGVHALVVGDKELTNRNLVSMLSLSANQVLGESDGFSESFVHT</sequence>
<name>A0ABR4K727_9EURO</name>
<keyword evidence="1" id="KW-0812">Transmembrane</keyword>
<proteinExistence type="predicted"/>
<accession>A0ABR4K727</accession>
<protein>
    <submittedName>
        <fullName evidence="2">Uncharacterized protein</fullName>
    </submittedName>
</protein>
<evidence type="ECO:0000313" key="3">
    <source>
        <dbReference type="Proteomes" id="UP001610446"/>
    </source>
</evidence>
<organism evidence="2 3">
    <name type="scientific">Aspergillus pseudoustus</name>
    <dbReference type="NCBI Taxonomy" id="1810923"/>
    <lineage>
        <taxon>Eukaryota</taxon>
        <taxon>Fungi</taxon>
        <taxon>Dikarya</taxon>
        <taxon>Ascomycota</taxon>
        <taxon>Pezizomycotina</taxon>
        <taxon>Eurotiomycetes</taxon>
        <taxon>Eurotiomycetidae</taxon>
        <taxon>Eurotiales</taxon>
        <taxon>Aspergillaceae</taxon>
        <taxon>Aspergillus</taxon>
        <taxon>Aspergillus subgen. Nidulantes</taxon>
    </lineage>
</organism>
<reference evidence="2 3" key="1">
    <citation type="submission" date="2024-07" db="EMBL/GenBank/DDBJ databases">
        <title>Section-level genome sequencing and comparative genomics of Aspergillus sections Usti and Cavernicolus.</title>
        <authorList>
            <consortium name="Lawrence Berkeley National Laboratory"/>
            <person name="Nybo J.L."/>
            <person name="Vesth T.C."/>
            <person name="Theobald S."/>
            <person name="Frisvad J.C."/>
            <person name="Larsen T.O."/>
            <person name="Kjaerboelling I."/>
            <person name="Rothschild-Mancinelli K."/>
            <person name="Lyhne E.K."/>
            <person name="Kogle M.E."/>
            <person name="Barry K."/>
            <person name="Clum A."/>
            <person name="Na H."/>
            <person name="Ledsgaard L."/>
            <person name="Lin J."/>
            <person name="Lipzen A."/>
            <person name="Kuo A."/>
            <person name="Riley R."/>
            <person name="Mondo S."/>
            <person name="Labutti K."/>
            <person name="Haridas S."/>
            <person name="Pangalinan J."/>
            <person name="Salamov A.A."/>
            <person name="Simmons B.A."/>
            <person name="Magnuson J.K."/>
            <person name="Chen J."/>
            <person name="Drula E."/>
            <person name="Henrissat B."/>
            <person name="Wiebenga A."/>
            <person name="Lubbers R.J."/>
            <person name="Gomes A.C."/>
            <person name="Makela M.R."/>
            <person name="Stajich J."/>
            <person name="Grigoriev I.V."/>
            <person name="Mortensen U.H."/>
            <person name="De Vries R.P."/>
            <person name="Baker S.E."/>
            <person name="Andersen M.R."/>
        </authorList>
    </citation>
    <scope>NUCLEOTIDE SEQUENCE [LARGE SCALE GENOMIC DNA]</scope>
    <source>
        <strain evidence="2 3">CBS 123904</strain>
    </source>
</reference>
<keyword evidence="3" id="KW-1185">Reference proteome</keyword>
<gene>
    <name evidence="2" type="ORF">BJY01DRAFT_212285</name>
</gene>
<dbReference type="Proteomes" id="UP001610446">
    <property type="component" value="Unassembled WGS sequence"/>
</dbReference>
<keyword evidence="1" id="KW-0472">Membrane</keyword>
<feature type="transmembrane region" description="Helical" evidence="1">
    <location>
        <begin position="6"/>
        <end position="29"/>
    </location>
</feature>
<dbReference type="EMBL" id="JBFXLU010000052">
    <property type="protein sequence ID" value="KAL2848109.1"/>
    <property type="molecule type" value="Genomic_DNA"/>
</dbReference>
<comment type="caution">
    <text evidence="2">The sequence shown here is derived from an EMBL/GenBank/DDBJ whole genome shotgun (WGS) entry which is preliminary data.</text>
</comment>
<evidence type="ECO:0000313" key="2">
    <source>
        <dbReference type="EMBL" id="KAL2848109.1"/>
    </source>
</evidence>
<keyword evidence="1" id="KW-1133">Transmembrane helix</keyword>